<organism evidence="1 2">
    <name type="scientific">Entomophthora muscae</name>
    <dbReference type="NCBI Taxonomy" id="34485"/>
    <lineage>
        <taxon>Eukaryota</taxon>
        <taxon>Fungi</taxon>
        <taxon>Fungi incertae sedis</taxon>
        <taxon>Zoopagomycota</taxon>
        <taxon>Entomophthoromycotina</taxon>
        <taxon>Entomophthoromycetes</taxon>
        <taxon>Entomophthorales</taxon>
        <taxon>Entomophthoraceae</taxon>
        <taxon>Entomophthora</taxon>
    </lineage>
</organism>
<dbReference type="Proteomes" id="UP001165960">
    <property type="component" value="Unassembled WGS sequence"/>
</dbReference>
<evidence type="ECO:0000313" key="2">
    <source>
        <dbReference type="Proteomes" id="UP001165960"/>
    </source>
</evidence>
<comment type="caution">
    <text evidence="1">The sequence shown here is derived from an EMBL/GenBank/DDBJ whole genome shotgun (WGS) entry which is preliminary data.</text>
</comment>
<reference evidence="1" key="1">
    <citation type="submission" date="2022-04" db="EMBL/GenBank/DDBJ databases">
        <title>Genome of the entomopathogenic fungus Entomophthora muscae.</title>
        <authorList>
            <person name="Elya C."/>
            <person name="Lovett B.R."/>
            <person name="Lee E."/>
            <person name="Macias A.M."/>
            <person name="Hajek A.E."/>
            <person name="De Bivort B.L."/>
            <person name="Kasson M.T."/>
            <person name="De Fine Licht H.H."/>
            <person name="Stajich J.E."/>
        </authorList>
    </citation>
    <scope>NUCLEOTIDE SEQUENCE</scope>
    <source>
        <strain evidence="1">Berkeley</strain>
    </source>
</reference>
<proteinExistence type="predicted"/>
<name>A0ACC2REV4_9FUNG</name>
<sequence length="88" mass="9733">MELLDECTAPTSPQDPSPPKKGVRRSWATSSIRKLRQSPNLTSKSSCTSIPLSTPNEPDFEDFVYKNVPLLSEYNRDLCNPPAPAPSE</sequence>
<keyword evidence="2" id="KW-1185">Reference proteome</keyword>
<accession>A0ACC2REV4</accession>
<protein>
    <submittedName>
        <fullName evidence="1">Uncharacterized protein</fullName>
    </submittedName>
</protein>
<evidence type="ECO:0000313" key="1">
    <source>
        <dbReference type="EMBL" id="KAJ9048563.1"/>
    </source>
</evidence>
<dbReference type="EMBL" id="QTSX02007372">
    <property type="protein sequence ID" value="KAJ9048563.1"/>
    <property type="molecule type" value="Genomic_DNA"/>
</dbReference>
<gene>
    <name evidence="1" type="ORF">DSO57_1033833</name>
</gene>